<comment type="caution">
    <text evidence="1">The sequence shown here is derived from an EMBL/GenBank/DDBJ whole genome shotgun (WGS) entry which is preliminary data.</text>
</comment>
<dbReference type="Proteomes" id="UP000186341">
    <property type="component" value="Unassembled WGS sequence"/>
</dbReference>
<dbReference type="NCBIfam" id="NF045479">
    <property type="entry name" value="FRAT_87_prot"/>
    <property type="match status" value="1"/>
</dbReference>
<dbReference type="OrthoDB" id="1654455at2"/>
<name>A0A1U7NH85_9FIRM</name>
<dbReference type="EMBL" id="MPJW01000094">
    <property type="protein sequence ID" value="OLU40938.1"/>
    <property type="molecule type" value="Genomic_DNA"/>
</dbReference>
<evidence type="ECO:0000313" key="1">
    <source>
        <dbReference type="EMBL" id="OLU40938.1"/>
    </source>
</evidence>
<accession>A0A1U7NH85</accession>
<proteinExistence type="predicted"/>
<dbReference type="AlphaFoldDB" id="A0A1U7NH85"/>
<dbReference type="RefSeq" id="WP_075818607.1">
    <property type="nucleotide sequence ID" value="NZ_CAJUTZ010000029.1"/>
</dbReference>
<protein>
    <submittedName>
        <fullName evidence="1">Uncharacterized protein</fullName>
    </submittedName>
</protein>
<gene>
    <name evidence="1" type="ORF">BO222_04070</name>
</gene>
<reference evidence="1 2" key="1">
    <citation type="submission" date="2016-11" db="EMBL/GenBank/DDBJ databases">
        <title>Description of two novel members of the family Erysipelotrichaceae: Ileibacterium lipovorans gen. nov., sp. nov. and Dubosiella newyorkensis, gen. nov., sp. nov.</title>
        <authorList>
            <person name="Cox L.M."/>
            <person name="Sohn J."/>
            <person name="Tyrrell K.L."/>
            <person name="Citron D.M."/>
            <person name="Lawson P.A."/>
            <person name="Patel N.B."/>
            <person name="Iizumi T."/>
            <person name="Perez-Perez G.I."/>
            <person name="Goldstein E.J."/>
            <person name="Blaser M.J."/>
        </authorList>
    </citation>
    <scope>NUCLEOTIDE SEQUENCE [LARGE SCALE GENOMIC DNA]</scope>
    <source>
        <strain evidence="1 2">NYU-BL-A3</strain>
    </source>
</reference>
<sequence>MNKAQFKKDLEGILGGSEYGMEVLNDLVEHYGSTGEYAQNTKDRIDDRIGSLKGWQKRHEESGNKEAAAEEGEKIAMLEKVLQLVEK</sequence>
<organism evidence="1 2">
    <name type="scientific">Ileibacterium valens</name>
    <dbReference type="NCBI Taxonomy" id="1862668"/>
    <lineage>
        <taxon>Bacteria</taxon>
        <taxon>Bacillati</taxon>
        <taxon>Bacillota</taxon>
        <taxon>Erysipelotrichia</taxon>
        <taxon>Erysipelotrichales</taxon>
        <taxon>Erysipelotrichaceae</taxon>
        <taxon>Ileibacterium</taxon>
    </lineage>
</organism>
<keyword evidence="2" id="KW-1185">Reference proteome</keyword>
<dbReference type="GeneID" id="82202391"/>
<evidence type="ECO:0000313" key="2">
    <source>
        <dbReference type="Proteomes" id="UP000186341"/>
    </source>
</evidence>